<dbReference type="AlphaFoldDB" id="A0A3N2AQC6"/>
<dbReference type="UniPathway" id="UPA01057">
    <property type="reaction ID" value="UER00164"/>
</dbReference>
<dbReference type="Pfam" id="PF02776">
    <property type="entry name" value="TPP_enzyme_N"/>
    <property type="match status" value="1"/>
</dbReference>
<comment type="cofactor">
    <cofactor evidence="6">
        <name>Mg(2+)</name>
        <dbReference type="ChEBI" id="CHEBI:18420"/>
    </cofactor>
    <cofactor evidence="6">
        <name>Mn(2+)</name>
        <dbReference type="ChEBI" id="CHEBI:29035"/>
    </cofactor>
</comment>
<comment type="pathway">
    <text evidence="6">Quinol/quinone metabolism; menaquinone biosynthesis.</text>
</comment>
<evidence type="ECO:0000256" key="5">
    <source>
        <dbReference type="ARBA" id="ARBA00023211"/>
    </source>
</evidence>
<evidence type="ECO:0000256" key="4">
    <source>
        <dbReference type="ARBA" id="ARBA00023052"/>
    </source>
</evidence>
<dbReference type="NCBIfam" id="TIGR00173">
    <property type="entry name" value="menD"/>
    <property type="match status" value="1"/>
</dbReference>
<dbReference type="HAMAP" id="MF_01659">
    <property type="entry name" value="MenD"/>
    <property type="match status" value="1"/>
</dbReference>
<keyword evidence="3 6" id="KW-0460">Magnesium</keyword>
<dbReference type="GO" id="GO:0030976">
    <property type="term" value="F:thiamine pyrophosphate binding"/>
    <property type="evidence" value="ECO:0007669"/>
    <property type="project" value="UniProtKB-UniRule"/>
</dbReference>
<evidence type="ECO:0000256" key="6">
    <source>
        <dbReference type="HAMAP-Rule" id="MF_01659"/>
    </source>
</evidence>
<accession>A0A3N2AQC6</accession>
<dbReference type="EC" id="2.2.1.9" evidence="6"/>
<dbReference type="Gene3D" id="3.40.50.1220">
    <property type="entry name" value="TPP-binding domain"/>
    <property type="match status" value="1"/>
</dbReference>
<protein>
    <recommendedName>
        <fullName evidence="6">2-succinyl-5-enolpyruvyl-6-hydroxy-3-cyclohexene-1-carboxylate synthase</fullName>
        <shortName evidence="6">SEPHCHC synthase</shortName>
        <ecNumber evidence="6">2.2.1.9</ecNumber>
    </recommendedName>
    <alternativeName>
        <fullName evidence="6">Menaquinone biosynthesis protein MenD</fullName>
    </alternativeName>
</protein>
<dbReference type="InterPro" id="IPR029061">
    <property type="entry name" value="THDP-binding"/>
</dbReference>
<comment type="caution">
    <text evidence="8">The sequence shown here is derived from an EMBL/GenBank/DDBJ whole genome shotgun (WGS) entry which is preliminary data.</text>
</comment>
<organism evidence="8 9">
    <name type="scientific">Agrococcus jenensis</name>
    <dbReference type="NCBI Taxonomy" id="46353"/>
    <lineage>
        <taxon>Bacteria</taxon>
        <taxon>Bacillati</taxon>
        <taxon>Actinomycetota</taxon>
        <taxon>Actinomycetes</taxon>
        <taxon>Micrococcales</taxon>
        <taxon>Microbacteriaceae</taxon>
        <taxon>Agrococcus</taxon>
    </lineage>
</organism>
<keyword evidence="9" id="KW-1185">Reference proteome</keyword>
<keyword evidence="4 6" id="KW-0786">Thiamine pyrophosphate</keyword>
<sequence>MPEALAAAAYADRLVAALAAAGVADIVVCPGSRSQAIALAAARAARDDGIGLHVRVDERTAAFLALGLARETGQPAAIVVTSGTALANLHPAMLEAHHSDVPVIAITADRPAELQGIRANQTTRQPGIFGEAARVVLDIGADALHDPEGDAVAAVRAALGWRGDGDPAAHTEPGPVQLNIAFREPLSGGERAHGPAVARVERPPLPTSTLEAAERTVVIAGADAGPAAVDLAEAIGAPLIAEPTSGARFGPMLVPHGRDVIASLADEVRRVVVMGHPTLARAVTGLIRRPDVEVVAIGRAGQDNVRGTGVTSVRSGRIQVIEAEPDRAWIDRWITAGRALAAERDAERAPDSQLPRAAYARAELAEGRTAISRRDLVTAVWDRTWPHDRLVVAASRLIRELDTYAGPKAVTARANRGLAGIDGTVSTASGVAIAHERSGAGGLTRLLIGDLALLHDAGGLLVPPGEERPRLQIIVGNDRGGSLFELLEVAGSADPDDFSRVQRTPHDVDLEHLAAAYGWPFERVVDRAGLRRALSQSEPGIIEAVLEGETDAQGL</sequence>
<evidence type="ECO:0000259" key="7">
    <source>
        <dbReference type="Pfam" id="PF02776"/>
    </source>
</evidence>
<dbReference type="GO" id="GO:0000287">
    <property type="term" value="F:magnesium ion binding"/>
    <property type="evidence" value="ECO:0007669"/>
    <property type="project" value="UniProtKB-UniRule"/>
</dbReference>
<dbReference type="UniPathway" id="UPA00079"/>
<comment type="similarity">
    <text evidence="6">Belongs to the TPP enzyme family. MenD subfamily.</text>
</comment>
<evidence type="ECO:0000256" key="1">
    <source>
        <dbReference type="ARBA" id="ARBA00022679"/>
    </source>
</evidence>
<dbReference type="InterPro" id="IPR012001">
    <property type="entry name" value="Thiamin_PyroP_enz_TPP-bd_dom"/>
</dbReference>
<gene>
    <name evidence="6" type="primary">menD</name>
    <name evidence="8" type="ORF">EDD26_0477</name>
</gene>
<dbReference type="PANTHER" id="PTHR42916:SF1">
    <property type="entry name" value="PROTEIN PHYLLO, CHLOROPLASTIC"/>
    <property type="match status" value="1"/>
</dbReference>
<reference evidence="8 9" key="1">
    <citation type="submission" date="2018-11" db="EMBL/GenBank/DDBJ databases">
        <title>Sequencing the genomes of 1000 actinobacteria strains.</title>
        <authorList>
            <person name="Klenk H.-P."/>
        </authorList>
    </citation>
    <scope>NUCLEOTIDE SEQUENCE [LARGE SCALE GENOMIC DNA]</scope>
    <source>
        <strain evidence="8 9">DSM 9580</strain>
    </source>
</reference>
<dbReference type="GO" id="GO:0070204">
    <property type="term" value="F:2-succinyl-5-enolpyruvyl-6-hydroxy-3-cyclohexene-1-carboxylic-acid synthase activity"/>
    <property type="evidence" value="ECO:0007669"/>
    <property type="project" value="UniProtKB-UniRule"/>
</dbReference>
<proteinExistence type="inferred from homology"/>
<keyword evidence="1 6" id="KW-0808">Transferase</keyword>
<evidence type="ECO:0000313" key="8">
    <source>
        <dbReference type="EMBL" id="ROR65115.1"/>
    </source>
</evidence>
<keyword evidence="5 6" id="KW-0464">Manganese</keyword>
<dbReference type="Proteomes" id="UP000275456">
    <property type="component" value="Unassembled WGS sequence"/>
</dbReference>
<comment type="subunit">
    <text evidence="6">Homodimer.</text>
</comment>
<keyword evidence="6" id="KW-0474">Menaquinone biosynthesis</keyword>
<name>A0A3N2AQC6_9MICO</name>
<dbReference type="CDD" id="cd02009">
    <property type="entry name" value="TPP_SHCHC_synthase"/>
    <property type="match status" value="1"/>
</dbReference>
<dbReference type="Gene3D" id="3.40.50.970">
    <property type="match status" value="2"/>
</dbReference>
<dbReference type="PIRSF" id="PIRSF004983">
    <property type="entry name" value="MenD"/>
    <property type="match status" value="1"/>
</dbReference>
<feature type="domain" description="Thiamine pyrophosphate enzyme N-terminal TPP-binding" evidence="7">
    <location>
        <begin position="11"/>
        <end position="121"/>
    </location>
</feature>
<dbReference type="GO" id="GO:0009234">
    <property type="term" value="P:menaquinone biosynthetic process"/>
    <property type="evidence" value="ECO:0007669"/>
    <property type="project" value="UniProtKB-UniRule"/>
</dbReference>
<evidence type="ECO:0000313" key="9">
    <source>
        <dbReference type="Proteomes" id="UP000275456"/>
    </source>
</evidence>
<comment type="function">
    <text evidence="6">Catalyzes the thiamine diphosphate-dependent decarboxylation of 2-oxoglutarate and the subsequent addition of the resulting succinic semialdehyde-thiamine pyrophosphate anion to isochorismate to yield 2-succinyl-5-enolpyruvyl-6-hydroxy-3-cyclohexene-1-carboxylate (SEPHCHC).</text>
</comment>
<dbReference type="EMBL" id="RKHJ01000001">
    <property type="protein sequence ID" value="ROR65115.1"/>
    <property type="molecule type" value="Genomic_DNA"/>
</dbReference>
<comment type="pathway">
    <text evidence="6">Quinol/quinone metabolism; 1,4-dihydroxy-2-naphthoate biosynthesis; 1,4-dihydroxy-2-naphthoate from chorismate: step 2/7.</text>
</comment>
<evidence type="ECO:0000256" key="2">
    <source>
        <dbReference type="ARBA" id="ARBA00022723"/>
    </source>
</evidence>
<evidence type="ECO:0000256" key="3">
    <source>
        <dbReference type="ARBA" id="ARBA00022842"/>
    </source>
</evidence>
<comment type="cofactor">
    <cofactor evidence="6">
        <name>thiamine diphosphate</name>
        <dbReference type="ChEBI" id="CHEBI:58937"/>
    </cofactor>
    <text evidence="6">Binds 1 thiamine pyrophosphate per subunit.</text>
</comment>
<dbReference type="InterPro" id="IPR004433">
    <property type="entry name" value="MenaQ_synth_MenD"/>
</dbReference>
<comment type="catalytic activity">
    <reaction evidence="6">
        <text>isochorismate + 2-oxoglutarate + H(+) = 5-enolpyruvoyl-6-hydroxy-2-succinyl-cyclohex-3-ene-1-carboxylate + CO2</text>
        <dbReference type="Rhea" id="RHEA:25593"/>
        <dbReference type="ChEBI" id="CHEBI:15378"/>
        <dbReference type="ChEBI" id="CHEBI:16526"/>
        <dbReference type="ChEBI" id="CHEBI:16810"/>
        <dbReference type="ChEBI" id="CHEBI:29780"/>
        <dbReference type="ChEBI" id="CHEBI:58818"/>
        <dbReference type="EC" id="2.2.1.9"/>
    </reaction>
</comment>
<dbReference type="SUPFAM" id="SSF52518">
    <property type="entry name" value="Thiamin diphosphate-binding fold (THDP-binding)"/>
    <property type="match status" value="2"/>
</dbReference>
<dbReference type="PANTHER" id="PTHR42916">
    <property type="entry name" value="2-SUCCINYL-5-ENOLPYRUVYL-6-HYDROXY-3-CYCLOHEXENE-1-CARBOXYLATE SYNTHASE"/>
    <property type="match status" value="1"/>
</dbReference>
<dbReference type="GO" id="GO:0030145">
    <property type="term" value="F:manganese ion binding"/>
    <property type="evidence" value="ECO:0007669"/>
    <property type="project" value="UniProtKB-UniRule"/>
</dbReference>
<keyword evidence="2 6" id="KW-0479">Metal-binding</keyword>